<dbReference type="Proteomes" id="UP001596139">
    <property type="component" value="Unassembled WGS sequence"/>
</dbReference>
<evidence type="ECO:0008006" key="3">
    <source>
        <dbReference type="Google" id="ProtNLM"/>
    </source>
</evidence>
<evidence type="ECO:0000313" key="2">
    <source>
        <dbReference type="Proteomes" id="UP001596139"/>
    </source>
</evidence>
<accession>A0ABW1MMT0</accession>
<dbReference type="RefSeq" id="WP_031063791.1">
    <property type="nucleotide sequence ID" value="NZ_JBHSPX010000004.1"/>
</dbReference>
<reference evidence="2" key="1">
    <citation type="journal article" date="2019" name="Int. J. Syst. Evol. Microbiol.">
        <title>The Global Catalogue of Microorganisms (GCM) 10K type strain sequencing project: providing services to taxonomists for standard genome sequencing and annotation.</title>
        <authorList>
            <consortium name="The Broad Institute Genomics Platform"/>
            <consortium name="The Broad Institute Genome Sequencing Center for Infectious Disease"/>
            <person name="Wu L."/>
            <person name="Ma J."/>
        </authorList>
    </citation>
    <scope>NUCLEOTIDE SEQUENCE [LARGE SCALE GENOMIC DNA]</scope>
    <source>
        <strain evidence="2">CGMCC 1.15180</strain>
    </source>
</reference>
<sequence>MEPGERWAYRAAPYAGPVSEVEVLRLGSQRPLRVKVRFCEETAEGRQEWVPPARLRVRWEDKKQWLARQERWAQLTQDCPDQEDPEFYAASTIFEECPLEGVVSMGWNYRERGVLYVHDTPALATLLKVPETFFHADPRTFTDEEGTLTAPWPTTLATARLIAQAHADALAATLAREEEQAQRDASYGKYYRGRGGNPGTYIHPETCAEVHREHQPGRDLVREWCGAQAIDQVTELAALRTEVLRIGKLMEHAIQTLRHHGHTKTADHLERQLGVPVEVLRHANSSDPG</sequence>
<name>A0ABW1MMT0_9ACTN</name>
<evidence type="ECO:0000313" key="1">
    <source>
        <dbReference type="EMBL" id="MFC6064387.1"/>
    </source>
</evidence>
<dbReference type="EMBL" id="JBHSPX010000004">
    <property type="protein sequence ID" value="MFC6064387.1"/>
    <property type="molecule type" value="Genomic_DNA"/>
</dbReference>
<protein>
    <recommendedName>
        <fullName evidence="3">PE-PGRS family protein</fullName>
    </recommendedName>
</protein>
<proteinExistence type="predicted"/>
<organism evidence="1 2">
    <name type="scientific">Streptomyces ochraceiscleroticus</name>
    <dbReference type="NCBI Taxonomy" id="47761"/>
    <lineage>
        <taxon>Bacteria</taxon>
        <taxon>Bacillati</taxon>
        <taxon>Actinomycetota</taxon>
        <taxon>Actinomycetes</taxon>
        <taxon>Kitasatosporales</taxon>
        <taxon>Streptomycetaceae</taxon>
        <taxon>Streptomyces</taxon>
    </lineage>
</organism>
<comment type="caution">
    <text evidence="1">The sequence shown here is derived from an EMBL/GenBank/DDBJ whole genome shotgun (WGS) entry which is preliminary data.</text>
</comment>
<keyword evidence="2" id="KW-1185">Reference proteome</keyword>
<gene>
    <name evidence="1" type="ORF">ACFP4F_17790</name>
</gene>